<dbReference type="AlphaFoldDB" id="A0AAV5BXL9"/>
<accession>A0AAV5BXL9</accession>
<evidence type="ECO:0000313" key="1">
    <source>
        <dbReference type="EMBL" id="GJM91126.1"/>
    </source>
</evidence>
<proteinExistence type="predicted"/>
<organism evidence="1 2">
    <name type="scientific">Eleusine coracana subsp. coracana</name>
    <dbReference type="NCBI Taxonomy" id="191504"/>
    <lineage>
        <taxon>Eukaryota</taxon>
        <taxon>Viridiplantae</taxon>
        <taxon>Streptophyta</taxon>
        <taxon>Embryophyta</taxon>
        <taxon>Tracheophyta</taxon>
        <taxon>Spermatophyta</taxon>
        <taxon>Magnoliopsida</taxon>
        <taxon>Liliopsida</taxon>
        <taxon>Poales</taxon>
        <taxon>Poaceae</taxon>
        <taxon>PACMAD clade</taxon>
        <taxon>Chloridoideae</taxon>
        <taxon>Cynodonteae</taxon>
        <taxon>Eleusininae</taxon>
        <taxon>Eleusine</taxon>
    </lineage>
</organism>
<gene>
    <name evidence="1" type="primary">ga07472</name>
    <name evidence="1" type="ORF">PR202_ga07472</name>
</gene>
<reference evidence="1" key="2">
    <citation type="submission" date="2021-12" db="EMBL/GenBank/DDBJ databases">
        <title>Resequencing data analysis of finger millet.</title>
        <authorList>
            <person name="Hatakeyama M."/>
            <person name="Aluri S."/>
            <person name="Balachadran M.T."/>
            <person name="Sivarajan S.R."/>
            <person name="Poveda L."/>
            <person name="Shimizu-Inatsugi R."/>
            <person name="Schlapbach R."/>
            <person name="Sreeman S.M."/>
            <person name="Shimizu K.K."/>
        </authorList>
    </citation>
    <scope>NUCLEOTIDE SEQUENCE</scope>
</reference>
<evidence type="ECO:0000313" key="2">
    <source>
        <dbReference type="Proteomes" id="UP001054889"/>
    </source>
</evidence>
<sequence>MKVSVRCASGRARQGLGVGAVAIGGSPGRGGDVGGSGLVARGRRQGLVLRAVTGEVEGSGQWQPGGALGVVQEEAAVGRKCEVLGRRARRGVGAGTLGGMGMVRVSTYTGLGYKPYEDGDGVFIWDFKKLNVQKKMLSNVIN</sequence>
<keyword evidence="2" id="KW-1185">Reference proteome</keyword>
<comment type="caution">
    <text evidence="1">The sequence shown here is derived from an EMBL/GenBank/DDBJ whole genome shotgun (WGS) entry which is preliminary data.</text>
</comment>
<dbReference type="Proteomes" id="UP001054889">
    <property type="component" value="Unassembled WGS sequence"/>
</dbReference>
<reference evidence="1" key="1">
    <citation type="journal article" date="2018" name="DNA Res.">
        <title>Multiple hybrid de novo genome assembly of finger millet, an orphan allotetraploid crop.</title>
        <authorList>
            <person name="Hatakeyama M."/>
            <person name="Aluri S."/>
            <person name="Balachadran M.T."/>
            <person name="Sivarajan S.R."/>
            <person name="Patrignani A."/>
            <person name="Gruter S."/>
            <person name="Poveda L."/>
            <person name="Shimizu-Inatsugi R."/>
            <person name="Baeten J."/>
            <person name="Francoijs K.J."/>
            <person name="Nataraja K.N."/>
            <person name="Reddy Y.A.N."/>
            <person name="Phadnis S."/>
            <person name="Ravikumar R.L."/>
            <person name="Schlapbach R."/>
            <person name="Sreeman S.M."/>
            <person name="Shimizu K.K."/>
        </authorList>
    </citation>
    <scope>NUCLEOTIDE SEQUENCE</scope>
</reference>
<dbReference type="EMBL" id="BQKI01000003">
    <property type="protein sequence ID" value="GJM91126.1"/>
    <property type="molecule type" value="Genomic_DNA"/>
</dbReference>
<name>A0AAV5BXL9_ELECO</name>
<protein>
    <submittedName>
        <fullName evidence="1">Uncharacterized protein</fullName>
    </submittedName>
</protein>